<proteinExistence type="predicted"/>
<organism evidence="1 2">
    <name type="scientific">Bauhinia variegata</name>
    <name type="common">Purple orchid tree</name>
    <name type="synonym">Phanera variegata</name>
    <dbReference type="NCBI Taxonomy" id="167791"/>
    <lineage>
        <taxon>Eukaryota</taxon>
        <taxon>Viridiplantae</taxon>
        <taxon>Streptophyta</taxon>
        <taxon>Embryophyta</taxon>
        <taxon>Tracheophyta</taxon>
        <taxon>Spermatophyta</taxon>
        <taxon>Magnoliopsida</taxon>
        <taxon>eudicotyledons</taxon>
        <taxon>Gunneridae</taxon>
        <taxon>Pentapetalae</taxon>
        <taxon>rosids</taxon>
        <taxon>fabids</taxon>
        <taxon>Fabales</taxon>
        <taxon>Fabaceae</taxon>
        <taxon>Cercidoideae</taxon>
        <taxon>Cercideae</taxon>
        <taxon>Bauhiniinae</taxon>
        <taxon>Bauhinia</taxon>
    </lineage>
</organism>
<reference evidence="1 2" key="1">
    <citation type="journal article" date="2022" name="DNA Res.">
        <title>Chromosomal-level genome assembly of the orchid tree Bauhinia variegata (Leguminosae; Cercidoideae) supports the allotetraploid origin hypothesis of Bauhinia.</title>
        <authorList>
            <person name="Zhong Y."/>
            <person name="Chen Y."/>
            <person name="Zheng D."/>
            <person name="Pang J."/>
            <person name="Liu Y."/>
            <person name="Luo S."/>
            <person name="Meng S."/>
            <person name="Qian L."/>
            <person name="Wei D."/>
            <person name="Dai S."/>
            <person name="Zhou R."/>
        </authorList>
    </citation>
    <scope>NUCLEOTIDE SEQUENCE [LARGE SCALE GENOMIC DNA]</scope>
    <source>
        <strain evidence="1">BV-YZ2020</strain>
    </source>
</reference>
<comment type="caution">
    <text evidence="1">The sequence shown here is derived from an EMBL/GenBank/DDBJ whole genome shotgun (WGS) entry which is preliminary data.</text>
</comment>
<evidence type="ECO:0000313" key="1">
    <source>
        <dbReference type="EMBL" id="KAI4352686.1"/>
    </source>
</evidence>
<protein>
    <submittedName>
        <fullName evidence="1">Uncharacterized protein</fullName>
    </submittedName>
</protein>
<sequence>MSQSKLFSSGLELANLVASPGLLRRSWKSISDLYDSNQQLTLEGRVYKEPDSDLTIIAFVTTPVCTENHLQPHFVSSEALRENNVPHFEFLCSKNCPSFSVNKTAVDLFCSHHEQLCSLKYQIDHSKPLIVTGHALGGSIAALFTLWLLGNPAPVSTRRRNETVSVQPQKRQRRDSRVTEQKRPLCITFGSPLIGDENLQKTISESSIWNSCFLNVASHLDPIPRLFVSSHSSSVSNQLNTQTIYKPFGTFLLSSNKGSACFEDPESIVELLVAMGSLNNPNQGTQNWDYGIIVKNLSRKVIYKDSIPPVENISGSLPLRATITLQLRALGIPHSQQLMEKLEVQESKLQNKKTFDASKKLLEGKKYMIMMEWYKKKSKLLGVGYYDNFRKEVYTFDQDALMFKKKLRLCWEDMVAEAEKKPHREGAALRKRWLTAGTNFRRMVEPLDIAEYYKSGRKDYVNQGRSTLYIKLEEWLKEDETDSNDLNSSKKENVESILTLDSSFWARVEEALLLTQQLASEESSIPEKDLARSKLIEFEEYVFGLLKNYAVSSEIFLKSSCMKWWSDYKKIAGDSYDSPLANFMNNPGNHKQYAKGEFDFP</sequence>
<accession>A0ACB9PVW9</accession>
<name>A0ACB9PVW9_BAUVA</name>
<dbReference type="EMBL" id="CM039428">
    <property type="protein sequence ID" value="KAI4352686.1"/>
    <property type="molecule type" value="Genomic_DNA"/>
</dbReference>
<keyword evidence="2" id="KW-1185">Reference proteome</keyword>
<gene>
    <name evidence="1" type="ORF">L6164_006911</name>
</gene>
<dbReference type="Proteomes" id="UP000828941">
    <property type="component" value="Chromosome 3"/>
</dbReference>
<evidence type="ECO:0000313" key="2">
    <source>
        <dbReference type="Proteomes" id="UP000828941"/>
    </source>
</evidence>